<dbReference type="AlphaFoldDB" id="A0A1H1ETV9"/>
<keyword evidence="1" id="KW-0812">Transmembrane</keyword>
<organism evidence="2 3">
    <name type="scientific">Natronobacterium texcoconense</name>
    <dbReference type="NCBI Taxonomy" id="1095778"/>
    <lineage>
        <taxon>Archaea</taxon>
        <taxon>Methanobacteriati</taxon>
        <taxon>Methanobacteriota</taxon>
        <taxon>Stenosarchaea group</taxon>
        <taxon>Halobacteria</taxon>
        <taxon>Halobacteriales</taxon>
        <taxon>Natrialbaceae</taxon>
        <taxon>Natronobacterium</taxon>
    </lineage>
</organism>
<keyword evidence="3" id="KW-1185">Reference proteome</keyword>
<protein>
    <submittedName>
        <fullName evidence="2">Uncharacterized protein</fullName>
    </submittedName>
</protein>
<keyword evidence="1" id="KW-1133">Transmembrane helix</keyword>
<gene>
    <name evidence="2" type="ORF">SAMN04489842_1695</name>
</gene>
<evidence type="ECO:0000313" key="3">
    <source>
        <dbReference type="Proteomes" id="UP000198848"/>
    </source>
</evidence>
<proteinExistence type="predicted"/>
<feature type="transmembrane region" description="Helical" evidence="1">
    <location>
        <begin position="40"/>
        <end position="62"/>
    </location>
</feature>
<dbReference type="RefSeq" id="WP_090380256.1">
    <property type="nucleotide sequence ID" value="NZ_FNLC01000002.1"/>
</dbReference>
<feature type="transmembrane region" description="Helical" evidence="1">
    <location>
        <begin position="74"/>
        <end position="99"/>
    </location>
</feature>
<dbReference type="EMBL" id="FNLC01000002">
    <property type="protein sequence ID" value="SDQ92060.1"/>
    <property type="molecule type" value="Genomic_DNA"/>
</dbReference>
<evidence type="ECO:0000256" key="1">
    <source>
        <dbReference type="SAM" id="Phobius"/>
    </source>
</evidence>
<keyword evidence="1" id="KW-0472">Membrane</keyword>
<reference evidence="3" key="1">
    <citation type="submission" date="2016-10" db="EMBL/GenBank/DDBJ databases">
        <authorList>
            <person name="Varghese N."/>
            <person name="Submissions S."/>
        </authorList>
    </citation>
    <scope>NUCLEOTIDE SEQUENCE [LARGE SCALE GENOMIC DNA]</scope>
    <source>
        <strain evidence="3">DSM 24767</strain>
    </source>
</reference>
<accession>A0A1H1ETV9</accession>
<name>A0A1H1ETV9_NATTX</name>
<sequence>MNSALLASPKIKNLTYRRIAALVIAALAAVFLYVRLGFTFIGPLAAILWVPFIGVATVWILFDSREQGFKYPSIVALTVAILLLTILPGIAALAAYYYFTRFQWNDDKQ</sequence>
<feature type="transmembrane region" description="Helical" evidence="1">
    <location>
        <begin position="16"/>
        <end position="34"/>
    </location>
</feature>
<dbReference type="Proteomes" id="UP000198848">
    <property type="component" value="Unassembled WGS sequence"/>
</dbReference>
<dbReference type="OrthoDB" id="382515at2157"/>
<evidence type="ECO:0000313" key="2">
    <source>
        <dbReference type="EMBL" id="SDQ92060.1"/>
    </source>
</evidence>